<accession>A0A1E1XNP2</accession>
<sequence>PPKPPRPRPRCFCRLPVLPFIAVRPRSKMTAPSYAYVEYKDGAKAIVHISMVKDFEPKDVWEVTNNRKIYWRPGDGGHEGEEGFYDGDVVILGFDKADLIKRMMKKRKSVPRTVIEEASHRVINRPLELNPTAKEMKKSAASAKRATMKHIAKKRAQACQSGTDSDDDVVPGKLLRRAEKRILTLEEKLKVSERARLDEVQRNHELQELMGTTIRRLEHNVMTALACKKTQAASRQPSEETDFDPTNRGLQSPNSAARSQDSVMETVLPQQACESYQQEASPVSEYLGPVIAPPNTSRTSGTPERQEVPPNFRLSSLCDRQANPQEPEEHHPSPRSQIQTPQPAAAGGDTNSKAPLFVAVDGKVHIGDNVFIDSERWKWMCAASTDSQFAREIMRYFWDSATLKNRSVTGRACQYKLKDGAQAKPALTPEKLKAVRSE</sequence>
<dbReference type="EMBL" id="GFAA01002482">
    <property type="protein sequence ID" value="JAU00953.1"/>
    <property type="molecule type" value="mRNA"/>
</dbReference>
<name>A0A1E1XNP2_AMBSC</name>
<proteinExistence type="evidence at transcript level"/>
<evidence type="ECO:0000313" key="3">
    <source>
        <dbReference type="EMBL" id="JAU00953.1"/>
    </source>
</evidence>
<reference evidence="3" key="1">
    <citation type="submission" date="2016-09" db="EMBL/GenBank/DDBJ databases">
        <authorList>
            <person name="Capua I."/>
            <person name="De Benedictis P."/>
            <person name="Joannis T."/>
            <person name="Lombin L.H."/>
            <person name="Cattoli G."/>
        </authorList>
    </citation>
    <scope>NUCLEOTIDE SEQUENCE</scope>
</reference>
<feature type="compositionally biased region" description="Polar residues" evidence="1">
    <location>
        <begin position="294"/>
        <end position="303"/>
    </location>
</feature>
<dbReference type="InterPro" id="IPR040391">
    <property type="entry name" value="BEND5"/>
</dbReference>
<evidence type="ECO:0000256" key="1">
    <source>
        <dbReference type="SAM" id="MobiDB-lite"/>
    </source>
</evidence>
<dbReference type="AlphaFoldDB" id="A0A1E1XNP2"/>
<dbReference type="GO" id="GO:0045892">
    <property type="term" value="P:negative regulation of DNA-templated transcription"/>
    <property type="evidence" value="ECO:0007669"/>
    <property type="project" value="InterPro"/>
</dbReference>
<feature type="non-terminal residue" evidence="3">
    <location>
        <position position="1"/>
    </location>
</feature>
<dbReference type="PANTHER" id="PTHR14628:SF1">
    <property type="entry name" value="BEN DOMAIN-CONTAINING PROTEIN 5"/>
    <property type="match status" value="1"/>
</dbReference>
<dbReference type="PROSITE" id="PS51457">
    <property type="entry name" value="BEN"/>
    <property type="match status" value="1"/>
</dbReference>
<dbReference type="GO" id="GO:0003677">
    <property type="term" value="F:DNA binding"/>
    <property type="evidence" value="ECO:0007669"/>
    <property type="project" value="InterPro"/>
</dbReference>
<dbReference type="PANTHER" id="PTHR14628">
    <property type="entry name" value="BEN DOMAIN-CONTAINING PROTEIN 5"/>
    <property type="match status" value="1"/>
</dbReference>
<organism evidence="3">
    <name type="scientific">Amblyomma sculptum</name>
    <name type="common">Tick</name>
    <dbReference type="NCBI Taxonomy" id="1581419"/>
    <lineage>
        <taxon>Eukaryota</taxon>
        <taxon>Metazoa</taxon>
        <taxon>Ecdysozoa</taxon>
        <taxon>Arthropoda</taxon>
        <taxon>Chelicerata</taxon>
        <taxon>Arachnida</taxon>
        <taxon>Acari</taxon>
        <taxon>Parasitiformes</taxon>
        <taxon>Ixodida</taxon>
        <taxon>Ixodoidea</taxon>
        <taxon>Ixodidae</taxon>
        <taxon>Amblyomminae</taxon>
        <taxon>Amblyomma</taxon>
    </lineage>
</organism>
<feature type="compositionally biased region" description="Polar residues" evidence="1">
    <location>
        <begin position="248"/>
        <end position="281"/>
    </location>
</feature>
<evidence type="ECO:0000259" key="2">
    <source>
        <dbReference type="PROSITE" id="PS51457"/>
    </source>
</evidence>
<dbReference type="Gene3D" id="1.10.10.2590">
    <property type="entry name" value="BEN domain"/>
    <property type="match status" value="1"/>
</dbReference>
<feature type="domain" description="BEN" evidence="2">
    <location>
        <begin position="367"/>
        <end position="438"/>
    </location>
</feature>
<protein>
    <recommendedName>
        <fullName evidence="2">BEN domain-containing protein</fullName>
    </recommendedName>
</protein>
<dbReference type="InterPro" id="IPR018379">
    <property type="entry name" value="BEN_domain"/>
</dbReference>
<reference evidence="3" key="2">
    <citation type="journal article" date="2017" name="Front. Cell. Infect. Microbiol.">
        <title>Analysis of the Salivary Gland Transcriptome of Unfed and Partially Fed Amblyomma sculptum Ticks and Descriptive Proteome of the Saliva.</title>
        <authorList>
            <person name="Esteves E."/>
            <person name="Maruyama S.R."/>
            <person name="Kawahara R."/>
            <person name="Fujita A."/>
            <person name="Martins L.A."/>
            <person name="Righi A.A."/>
            <person name="Costa F.B."/>
            <person name="Palmisano G."/>
            <person name="Labruna M.B."/>
            <person name="Sa-Nunes A."/>
            <person name="Ribeiro J.M.C."/>
            <person name="Fogaca A.C."/>
        </authorList>
    </citation>
    <scope>NUCLEOTIDE SEQUENCE</scope>
</reference>
<feature type="region of interest" description="Disordered" evidence="1">
    <location>
        <begin position="229"/>
        <end position="352"/>
    </location>
</feature>